<dbReference type="GO" id="GO:0044781">
    <property type="term" value="P:bacterial-type flagellum organization"/>
    <property type="evidence" value="ECO:0007669"/>
    <property type="project" value="UniProtKB-KW"/>
</dbReference>
<reference evidence="11 12" key="1">
    <citation type="submission" date="2011-09" db="EMBL/GenBank/DDBJ databases">
        <authorList>
            <consortium name="US DOE Joint Genome Institute (JGI-PGF)"/>
            <person name="Lucas S."/>
            <person name="Han J."/>
            <person name="Lapidus A."/>
            <person name="Cheng J.-F."/>
            <person name="Goodwin L."/>
            <person name="Pitluck S."/>
            <person name="Peters L."/>
            <person name="Land M.L."/>
            <person name="Hauser L."/>
            <person name="Orellana R."/>
            <person name="Lovley D."/>
            <person name="Woyke T.J."/>
        </authorList>
    </citation>
    <scope>NUCLEOTIDE SEQUENCE [LARGE SCALE GENOMIC DNA]</scope>
    <source>
        <strain evidence="11 12">2ac9</strain>
    </source>
</reference>
<dbReference type="SUPFAM" id="SSF101498">
    <property type="entry name" value="Anti-sigma factor FlgM"/>
    <property type="match status" value="1"/>
</dbReference>
<evidence type="ECO:0000259" key="10">
    <source>
        <dbReference type="Pfam" id="PF04316"/>
    </source>
</evidence>
<feature type="domain" description="Anti-sigma-28 factor FlgM C-terminal" evidence="10">
    <location>
        <begin position="43"/>
        <end position="96"/>
    </location>
</feature>
<dbReference type="AlphaFoldDB" id="I5B4H1"/>
<evidence type="ECO:0000256" key="2">
    <source>
        <dbReference type="ARBA" id="ARBA00017823"/>
    </source>
</evidence>
<dbReference type="RefSeq" id="WP_004073935.1">
    <property type="nucleotide sequence ID" value="NZ_CM001488.1"/>
</dbReference>
<dbReference type="HOGENOM" id="CLU_169011_4_0_7"/>
<sequence>MKINSTQQYINQSYAANNVKANTSASANTPADQGKQSEETLSDTINLSSTTRDLQKISAASAEEPKGRAQMVENLKLQVQSNQYTVNAEQVAEKMIGSIMNEVG</sequence>
<comment type="function">
    <text evidence="7">Responsible for the coupling of flagellin expression to flagellar assembly by preventing expression of the flagellin genes when a component of the middle class of proteins is defective. It negatively regulates flagellar genes by inhibiting the activity of FliA by directly binding to FliA.</text>
</comment>
<proteinExistence type="inferred from homology"/>
<dbReference type="Pfam" id="PF04316">
    <property type="entry name" value="FlgM"/>
    <property type="match status" value="1"/>
</dbReference>
<dbReference type="NCBIfam" id="TIGR03824">
    <property type="entry name" value="FlgM_jcvi"/>
    <property type="match status" value="1"/>
</dbReference>
<reference evidence="11 12" key="2">
    <citation type="submission" date="2012-02" db="EMBL/GenBank/DDBJ databases">
        <title>Improved High-Quality Draft sequence of Desulfobacter postgatei 2ac9.</title>
        <authorList>
            <consortium name="US DOE Joint Genome Institute"/>
            <person name="Lucas S."/>
            <person name="Han J."/>
            <person name="Lapidus A."/>
            <person name="Cheng J.-F."/>
            <person name="Goodwin L."/>
            <person name="Pitluck S."/>
            <person name="Peters L."/>
            <person name="Ovchinnikova G."/>
            <person name="Held B."/>
            <person name="Detter J.C."/>
            <person name="Han C."/>
            <person name="Tapia R."/>
            <person name="Land M."/>
            <person name="Hauser L."/>
            <person name="Kyrpides N."/>
            <person name="Ivanova N."/>
            <person name="Pagani I."/>
            <person name="Orellana R."/>
            <person name="Lovley D."/>
            <person name="Woyke T."/>
        </authorList>
    </citation>
    <scope>NUCLEOTIDE SEQUENCE [LARGE SCALE GENOMIC DNA]</scope>
    <source>
        <strain evidence="11 12">2ac9</strain>
    </source>
</reference>
<organism evidence="11 12">
    <name type="scientific">Desulfobacter postgatei 2ac9</name>
    <dbReference type="NCBI Taxonomy" id="879212"/>
    <lineage>
        <taxon>Bacteria</taxon>
        <taxon>Pseudomonadati</taxon>
        <taxon>Thermodesulfobacteriota</taxon>
        <taxon>Desulfobacteria</taxon>
        <taxon>Desulfobacterales</taxon>
        <taxon>Desulfobacteraceae</taxon>
        <taxon>Desulfobacter</taxon>
    </lineage>
</organism>
<dbReference type="GO" id="GO:0045892">
    <property type="term" value="P:negative regulation of DNA-templated transcription"/>
    <property type="evidence" value="ECO:0007669"/>
    <property type="project" value="InterPro"/>
</dbReference>
<dbReference type="STRING" id="879212.DespoDRAFT_02538"/>
<dbReference type="Proteomes" id="UP000005778">
    <property type="component" value="Chromosome"/>
</dbReference>
<evidence type="ECO:0000313" key="12">
    <source>
        <dbReference type="Proteomes" id="UP000005778"/>
    </source>
</evidence>
<keyword evidence="4" id="KW-1005">Bacterial flagellum biogenesis</keyword>
<comment type="similarity">
    <text evidence="1">Belongs to the FlgM family.</text>
</comment>
<keyword evidence="5" id="KW-0805">Transcription regulation</keyword>
<dbReference type="OrthoDB" id="5421137at2"/>
<feature type="region of interest" description="Disordered" evidence="9">
    <location>
        <begin position="21"/>
        <end position="49"/>
    </location>
</feature>
<keyword evidence="11" id="KW-0966">Cell projection</keyword>
<name>I5B4H1_9BACT</name>
<dbReference type="EMBL" id="CM001488">
    <property type="protein sequence ID" value="EIM64384.1"/>
    <property type="molecule type" value="Genomic_DNA"/>
</dbReference>
<keyword evidence="3" id="KW-0678">Repressor</keyword>
<keyword evidence="12" id="KW-1185">Reference proteome</keyword>
<dbReference type="InterPro" id="IPR007412">
    <property type="entry name" value="FlgM"/>
</dbReference>
<evidence type="ECO:0000256" key="5">
    <source>
        <dbReference type="ARBA" id="ARBA00023015"/>
    </source>
</evidence>
<protein>
    <recommendedName>
        <fullName evidence="2">Negative regulator of flagellin synthesis</fullName>
    </recommendedName>
    <alternativeName>
        <fullName evidence="8">Anti-sigma-28 factor</fullName>
    </alternativeName>
</protein>
<feature type="compositionally biased region" description="Polar residues" evidence="9">
    <location>
        <begin position="21"/>
        <end position="31"/>
    </location>
</feature>
<gene>
    <name evidence="11" type="ORF">DespoDRAFT_02538</name>
</gene>
<evidence type="ECO:0000256" key="9">
    <source>
        <dbReference type="SAM" id="MobiDB-lite"/>
    </source>
</evidence>
<evidence type="ECO:0000256" key="8">
    <source>
        <dbReference type="ARBA" id="ARBA00030117"/>
    </source>
</evidence>
<accession>I5B4H1</accession>
<keyword evidence="11" id="KW-0282">Flagellum</keyword>
<evidence type="ECO:0000313" key="11">
    <source>
        <dbReference type="EMBL" id="EIM64384.1"/>
    </source>
</evidence>
<evidence type="ECO:0000256" key="7">
    <source>
        <dbReference type="ARBA" id="ARBA00024739"/>
    </source>
</evidence>
<dbReference type="eggNOG" id="COG2747">
    <property type="taxonomic scope" value="Bacteria"/>
</dbReference>
<dbReference type="InterPro" id="IPR035890">
    <property type="entry name" value="Anti-sigma-28_factor_FlgM_sf"/>
</dbReference>
<evidence type="ECO:0000256" key="6">
    <source>
        <dbReference type="ARBA" id="ARBA00023163"/>
    </source>
</evidence>
<dbReference type="InterPro" id="IPR031316">
    <property type="entry name" value="FlgM_C"/>
</dbReference>
<keyword evidence="6" id="KW-0804">Transcription</keyword>
<keyword evidence="11" id="KW-0969">Cilium</keyword>
<evidence type="ECO:0000256" key="4">
    <source>
        <dbReference type="ARBA" id="ARBA00022795"/>
    </source>
</evidence>
<evidence type="ECO:0000256" key="1">
    <source>
        <dbReference type="ARBA" id="ARBA00005322"/>
    </source>
</evidence>
<evidence type="ECO:0000256" key="3">
    <source>
        <dbReference type="ARBA" id="ARBA00022491"/>
    </source>
</evidence>